<gene>
    <name evidence="9" type="ORF">CWB98_22225</name>
</gene>
<accession>A0A5S3WQG7</accession>
<evidence type="ECO:0000259" key="7">
    <source>
        <dbReference type="Pfam" id="PF03772"/>
    </source>
</evidence>
<dbReference type="NCBIfam" id="TIGR00361">
    <property type="entry name" value="ComEC_Rec2"/>
    <property type="match status" value="1"/>
</dbReference>
<evidence type="ECO:0000256" key="2">
    <source>
        <dbReference type="ARBA" id="ARBA00022475"/>
    </source>
</evidence>
<feature type="transmembrane region" description="Helical" evidence="6">
    <location>
        <begin position="410"/>
        <end position="429"/>
    </location>
</feature>
<feature type="transmembrane region" description="Helical" evidence="6">
    <location>
        <begin position="465"/>
        <end position="485"/>
    </location>
</feature>
<dbReference type="InterPro" id="IPR036866">
    <property type="entry name" value="RibonucZ/Hydroxyglut_hydro"/>
</dbReference>
<name>A0A5S3WQG7_9GAMM</name>
<feature type="transmembrane region" description="Helical" evidence="6">
    <location>
        <begin position="379"/>
        <end position="398"/>
    </location>
</feature>
<dbReference type="InterPro" id="IPR052159">
    <property type="entry name" value="Competence_DNA_uptake"/>
</dbReference>
<evidence type="ECO:0000256" key="1">
    <source>
        <dbReference type="ARBA" id="ARBA00004651"/>
    </source>
</evidence>
<dbReference type="NCBIfam" id="TIGR00360">
    <property type="entry name" value="ComEC_N-term"/>
    <property type="match status" value="1"/>
</dbReference>
<dbReference type="EMBL" id="PNCJ01000055">
    <property type="protein sequence ID" value="TMP31229.1"/>
    <property type="molecule type" value="Genomic_DNA"/>
</dbReference>
<evidence type="ECO:0000256" key="4">
    <source>
        <dbReference type="ARBA" id="ARBA00022989"/>
    </source>
</evidence>
<reference evidence="9 10" key="1">
    <citation type="submission" date="2018-01" db="EMBL/GenBank/DDBJ databases">
        <authorList>
            <person name="Paulsen S."/>
            <person name="Gram L.K."/>
        </authorList>
    </citation>
    <scope>NUCLEOTIDE SEQUENCE [LARGE SCALE GENOMIC DNA]</scope>
    <source>
        <strain evidence="9 10">S2599</strain>
    </source>
</reference>
<keyword evidence="3 6" id="KW-0812">Transmembrane</keyword>
<feature type="transmembrane region" description="Helical" evidence="6">
    <location>
        <begin position="12"/>
        <end position="33"/>
    </location>
</feature>
<dbReference type="GO" id="GO:0030420">
    <property type="term" value="P:establishment of competence for transformation"/>
    <property type="evidence" value="ECO:0007669"/>
    <property type="project" value="InterPro"/>
</dbReference>
<keyword evidence="5 6" id="KW-0472">Membrane</keyword>
<dbReference type="GO" id="GO:0005886">
    <property type="term" value="C:plasma membrane"/>
    <property type="evidence" value="ECO:0007669"/>
    <property type="project" value="UniProtKB-SubCell"/>
</dbReference>
<evidence type="ECO:0000313" key="9">
    <source>
        <dbReference type="EMBL" id="TMP31229.1"/>
    </source>
</evidence>
<reference evidence="10" key="2">
    <citation type="submission" date="2019-06" db="EMBL/GenBank/DDBJ databases">
        <title>Co-occurence of chitin degradation, pigmentation and bioactivity in marine Pseudoalteromonas.</title>
        <authorList>
            <person name="Sonnenschein E.C."/>
            <person name="Bech P.K."/>
        </authorList>
    </citation>
    <scope>NUCLEOTIDE SEQUENCE [LARGE SCALE GENOMIC DNA]</scope>
    <source>
        <strain evidence="10">S2599</strain>
    </source>
</reference>
<feature type="transmembrane region" description="Helical" evidence="6">
    <location>
        <begin position="53"/>
        <end position="75"/>
    </location>
</feature>
<dbReference type="InterPro" id="IPR004477">
    <property type="entry name" value="ComEC_N"/>
</dbReference>
<dbReference type="InterPro" id="IPR025405">
    <property type="entry name" value="DUF4131"/>
</dbReference>
<feature type="transmembrane region" description="Helical" evidence="6">
    <location>
        <begin position="239"/>
        <end position="268"/>
    </location>
</feature>
<evidence type="ECO:0000259" key="8">
    <source>
        <dbReference type="Pfam" id="PF13567"/>
    </source>
</evidence>
<dbReference type="PANTHER" id="PTHR30619">
    <property type="entry name" value="DNA INTERNALIZATION/COMPETENCE PROTEIN COMEC/REC2"/>
    <property type="match status" value="1"/>
</dbReference>
<evidence type="ECO:0000256" key="5">
    <source>
        <dbReference type="ARBA" id="ARBA00023136"/>
    </source>
</evidence>
<dbReference type="Proteomes" id="UP000306719">
    <property type="component" value="Unassembled WGS sequence"/>
</dbReference>
<feature type="domain" description="ComEC/Rec2-related protein" evidence="7">
    <location>
        <begin position="218"/>
        <end position="486"/>
    </location>
</feature>
<dbReference type="CDD" id="cd07731">
    <property type="entry name" value="ComA-like_MBL-fold"/>
    <property type="match status" value="1"/>
</dbReference>
<keyword evidence="2" id="KW-1003">Cell membrane</keyword>
<dbReference type="PROSITE" id="PS51257">
    <property type="entry name" value="PROKAR_LIPOPROTEIN"/>
    <property type="match status" value="1"/>
</dbReference>
<feature type="domain" description="DUF4131" evidence="8">
    <location>
        <begin position="31"/>
        <end position="181"/>
    </location>
</feature>
<dbReference type="Gene3D" id="3.60.15.10">
    <property type="entry name" value="Ribonuclease Z/Hydroxyacylglutathione hydrolase-like"/>
    <property type="match status" value="1"/>
</dbReference>
<protein>
    <submittedName>
        <fullName evidence="9">DNA internalization-related competence protein ComEC/Rec2</fullName>
    </submittedName>
</protein>
<dbReference type="SUPFAM" id="SSF56281">
    <property type="entry name" value="Metallo-hydrolase/oxidoreductase"/>
    <property type="match status" value="1"/>
</dbReference>
<feature type="transmembrane region" description="Helical" evidence="6">
    <location>
        <begin position="280"/>
        <end position="296"/>
    </location>
</feature>
<organism evidence="9 10">
    <name type="scientific">Pseudoalteromonas rubra</name>
    <dbReference type="NCBI Taxonomy" id="43658"/>
    <lineage>
        <taxon>Bacteria</taxon>
        <taxon>Pseudomonadati</taxon>
        <taxon>Pseudomonadota</taxon>
        <taxon>Gammaproteobacteria</taxon>
        <taxon>Alteromonadales</taxon>
        <taxon>Pseudoalteromonadaceae</taxon>
        <taxon>Pseudoalteromonas</taxon>
    </lineage>
</organism>
<sequence length="753" mass="84260">MDRFLWHVKQPFTSILICCGLISGCLISVFYLGQWQWFVCSGVLLFLCGYFKTFSSVLAGFILGIFVTICHYWLVYAPPLAEKGLEQEVKVVGNVSKVIGKGAGTNPYITLELTSIGHYRVPWYRRVRANVSLNGTLPTDLNGTTLTGMATLKPFRSRKNFSVFDAELYAFRNQIFYKGRLSVEDASYGHSERWQAAYRTWVSQALDGLHFSWFYYVILTGDKSAVPQADKAHFQSLGLSHLLAISGLHVAIVFALSFALCKLALVVMWSRLAQHHNYQLGYLTFALLLSGVYVWLSGMQVSAQRAWLMALLGACCFLFTRHLIPARTLVYALTVILIANPFAVLNQGLYFSFFAVATIFMVFRNTVRESQRLSRVKLLLYLQCGLFAALLPLTLYSYHGFSMSSIPVNLVVIPLLSVVIFPLLLIHLLSEVTTGWAVLAMPDAMLLQAYQWLNAFPYHWWHSGAMAPELAILSYLALLLCMSTLTRPFAWIPVSAALMVSLTERPPDWQVDVFDVGHGTAVLVSAQGYGVLIDLGASYFSRYSLFDNVIKPYLQAHRITLVHTVISHDDSDHNGGLADLYRYDGGRSLEQFHQGDGKALCTLKTVQMGKLSIESLWPVEPMNSDNNNSCVVRISDGMTELLLPGDIEQVAENALLALQREKLPSEILLAPHHGSNTSSGMAFVSAVAPKWVVFSRGYHSPWRLPHDEVVARYQSTGSQMLDTATAGQVRFKITGTEIQLETARDRKSFWFLR</sequence>
<feature type="transmembrane region" description="Helical" evidence="6">
    <location>
        <begin position="302"/>
        <end position="319"/>
    </location>
</feature>
<evidence type="ECO:0000313" key="10">
    <source>
        <dbReference type="Proteomes" id="UP000306719"/>
    </source>
</evidence>
<dbReference type="InterPro" id="IPR004797">
    <property type="entry name" value="Competence_ComEC/Rec2"/>
</dbReference>
<comment type="subcellular location">
    <subcellularLocation>
        <location evidence="1">Cell membrane</location>
        <topology evidence="1">Multi-pass membrane protein</topology>
    </subcellularLocation>
</comment>
<dbReference type="PANTHER" id="PTHR30619:SF7">
    <property type="entry name" value="BETA-LACTAMASE DOMAIN PROTEIN"/>
    <property type="match status" value="1"/>
</dbReference>
<comment type="caution">
    <text evidence="9">The sequence shown here is derived from an EMBL/GenBank/DDBJ whole genome shotgun (WGS) entry which is preliminary data.</text>
</comment>
<proteinExistence type="predicted"/>
<dbReference type="RefSeq" id="WP_138546759.1">
    <property type="nucleotide sequence ID" value="NZ_PNCJ01000055.1"/>
</dbReference>
<dbReference type="InterPro" id="IPR035681">
    <property type="entry name" value="ComA-like_MBL"/>
</dbReference>
<evidence type="ECO:0000256" key="3">
    <source>
        <dbReference type="ARBA" id="ARBA00022692"/>
    </source>
</evidence>
<dbReference type="AlphaFoldDB" id="A0A5S3WQG7"/>
<dbReference type="Pfam" id="PF03772">
    <property type="entry name" value="Competence"/>
    <property type="match status" value="1"/>
</dbReference>
<keyword evidence="4 6" id="KW-1133">Transmembrane helix</keyword>
<evidence type="ECO:0000256" key="6">
    <source>
        <dbReference type="SAM" id="Phobius"/>
    </source>
</evidence>
<dbReference type="OrthoDB" id="9761531at2"/>
<dbReference type="Pfam" id="PF13567">
    <property type="entry name" value="DUF4131"/>
    <property type="match status" value="1"/>
</dbReference>